<accession>A0A7R9F1K5</accession>
<gene>
    <name evidence="1" type="ORF">TBIB3V08_LOCUS7694</name>
</gene>
<name>A0A7R9F1K5_9NEOP</name>
<reference evidence="1" key="1">
    <citation type="submission" date="2020-11" db="EMBL/GenBank/DDBJ databases">
        <authorList>
            <person name="Tran Van P."/>
        </authorList>
    </citation>
    <scope>NUCLEOTIDE SEQUENCE</scope>
</reference>
<protein>
    <submittedName>
        <fullName evidence="1">Uncharacterized protein</fullName>
    </submittedName>
</protein>
<proteinExistence type="predicted"/>
<dbReference type="AlphaFoldDB" id="A0A7R9F1K5"/>
<dbReference type="EMBL" id="OD567217">
    <property type="protein sequence ID" value="CAD7445340.1"/>
    <property type="molecule type" value="Genomic_DNA"/>
</dbReference>
<evidence type="ECO:0000313" key="1">
    <source>
        <dbReference type="EMBL" id="CAD7445340.1"/>
    </source>
</evidence>
<organism evidence="1">
    <name type="scientific">Timema bartmani</name>
    <dbReference type="NCBI Taxonomy" id="61472"/>
    <lineage>
        <taxon>Eukaryota</taxon>
        <taxon>Metazoa</taxon>
        <taxon>Ecdysozoa</taxon>
        <taxon>Arthropoda</taxon>
        <taxon>Hexapoda</taxon>
        <taxon>Insecta</taxon>
        <taxon>Pterygota</taxon>
        <taxon>Neoptera</taxon>
        <taxon>Polyneoptera</taxon>
        <taxon>Phasmatodea</taxon>
        <taxon>Timematodea</taxon>
        <taxon>Timematoidea</taxon>
        <taxon>Timematidae</taxon>
        <taxon>Timema</taxon>
    </lineage>
</organism>
<sequence length="162" mass="17605">MYMLREYMAEVIGDLMTGCLIPSCSPGFPPLGTPSGLGEAAAKKEVNPHFRGGRVEIHLGKTTPSSPNRDSNLDLLVLCGLAQHDWRVSQLRHRGGYLREKQGGVMNLPVVRGGGNAAVHVPRPQTSKKQTLNLTGVSLRSFFQLESFTTRIAAVTPIITQQ</sequence>